<evidence type="ECO:0000313" key="13">
    <source>
        <dbReference type="Proteomes" id="UP001501444"/>
    </source>
</evidence>
<keyword evidence="4" id="KW-1015">Disulfide bond</keyword>
<dbReference type="PANTHER" id="PTHR34876:SF4">
    <property type="entry name" value="1,4-BETA-D-GLUCAN CELLOBIOHYDROLASE C-RELATED"/>
    <property type="match status" value="1"/>
</dbReference>
<feature type="active site" description="Proton donor" evidence="9">
    <location>
        <position position="153"/>
    </location>
</feature>
<feature type="compositionally biased region" description="Low complexity" evidence="11">
    <location>
        <begin position="322"/>
        <end position="340"/>
    </location>
</feature>
<dbReference type="EC" id="3.2.1.-" evidence="10"/>
<dbReference type="EMBL" id="BAAARV010000046">
    <property type="protein sequence ID" value="GAA2359199.1"/>
    <property type="molecule type" value="Genomic_DNA"/>
</dbReference>
<accession>A0ABP5TRQ4</accession>
<keyword evidence="1" id="KW-0732">Signal</keyword>
<dbReference type="InterPro" id="IPR036434">
    <property type="entry name" value="Beta_cellobiohydrolase_sf"/>
</dbReference>
<comment type="similarity">
    <text evidence="10">Belongs to the glycosyl hydrolase family 6.</text>
</comment>
<evidence type="ECO:0000256" key="10">
    <source>
        <dbReference type="RuleBase" id="RU361186"/>
    </source>
</evidence>
<dbReference type="PIRSF" id="PIRSF001100">
    <property type="entry name" value="Beta_cellobiohydrolase"/>
    <property type="match status" value="1"/>
</dbReference>
<dbReference type="InterPro" id="IPR001524">
    <property type="entry name" value="Glyco_hydro_6_CS"/>
</dbReference>
<dbReference type="Pfam" id="PF01341">
    <property type="entry name" value="Glyco_hydro_6"/>
    <property type="match status" value="1"/>
</dbReference>
<dbReference type="PRINTS" id="PR00733">
    <property type="entry name" value="GLHYDRLASE6"/>
</dbReference>
<reference evidence="13" key="1">
    <citation type="journal article" date="2019" name="Int. J. Syst. Evol. Microbiol.">
        <title>The Global Catalogue of Microorganisms (GCM) 10K type strain sequencing project: providing services to taxonomists for standard genome sequencing and annotation.</title>
        <authorList>
            <consortium name="The Broad Institute Genomics Platform"/>
            <consortium name="The Broad Institute Genome Sequencing Center for Infectious Disease"/>
            <person name="Wu L."/>
            <person name="Ma J."/>
        </authorList>
    </citation>
    <scope>NUCLEOTIDE SEQUENCE [LARGE SCALE GENOMIC DNA]</scope>
    <source>
        <strain evidence="13">JCM 3272</strain>
    </source>
</reference>
<dbReference type="InterPro" id="IPR016288">
    <property type="entry name" value="Beta_cellobiohydrolase"/>
</dbReference>
<keyword evidence="5 10" id="KW-0119">Carbohydrate metabolism</keyword>
<organism evidence="12 13">
    <name type="scientific">Dactylosporangium salmoneum</name>
    <dbReference type="NCBI Taxonomy" id="53361"/>
    <lineage>
        <taxon>Bacteria</taxon>
        <taxon>Bacillati</taxon>
        <taxon>Actinomycetota</taxon>
        <taxon>Actinomycetes</taxon>
        <taxon>Micromonosporales</taxon>
        <taxon>Micromonosporaceae</taxon>
        <taxon>Dactylosporangium</taxon>
    </lineage>
</organism>
<evidence type="ECO:0000313" key="12">
    <source>
        <dbReference type="EMBL" id="GAA2359199.1"/>
    </source>
</evidence>
<keyword evidence="3 10" id="KW-0136">Cellulose degradation</keyword>
<evidence type="ECO:0000256" key="1">
    <source>
        <dbReference type="ARBA" id="ARBA00022729"/>
    </source>
</evidence>
<keyword evidence="6 10" id="KW-0326">Glycosidase</keyword>
<evidence type="ECO:0000256" key="8">
    <source>
        <dbReference type="PROSITE-ProRule" id="PRU10056"/>
    </source>
</evidence>
<evidence type="ECO:0000256" key="9">
    <source>
        <dbReference type="PROSITE-ProRule" id="PRU10057"/>
    </source>
</evidence>
<keyword evidence="2 10" id="KW-0378">Hydrolase</keyword>
<keyword evidence="13" id="KW-1185">Reference proteome</keyword>
<feature type="active site" evidence="8">
    <location>
        <position position="115"/>
    </location>
</feature>
<evidence type="ECO:0000256" key="6">
    <source>
        <dbReference type="ARBA" id="ARBA00023295"/>
    </source>
</evidence>
<evidence type="ECO:0000256" key="11">
    <source>
        <dbReference type="SAM" id="MobiDB-lite"/>
    </source>
</evidence>
<protein>
    <recommendedName>
        <fullName evidence="10">Glucanase</fullName>
        <ecNumber evidence="10">3.2.1.-</ecNumber>
    </recommendedName>
</protein>
<sequence>MSPNPSRGATMAAFTGLMVAATAGAVVWTGGESAAATPGALFQAPDSQAARWLAANPDDSRAAAIRDRIANQPTGKWFTTYSPDSVASDVSGYVGQANGTGQVPLLVMYALPNRDCGGASAGGAPDIAGYKTWVQAFAKGLGSQPSMVIVEPDALALQNCLDDAKIAERDDAVTFAVKTIKSANPQAKVYLDGGHSQWNSPAEQAKRLTAAGVRSADGFFTNASNFRPTADEVAYGKAVLAELGASQLHFVVDTSRNGKGPLGDQWCDPAGRAIGEAPTLDTGDPAVEAYLWIKPPGEADGCQGAAGTFSPDVAFELANNAAPAPSQDNAAPAPAPAADPSSDDLISCLLRFLWDW</sequence>
<name>A0ABP5TRQ4_9ACTN</name>
<dbReference type="PANTHER" id="PTHR34876">
    <property type="match status" value="1"/>
</dbReference>
<evidence type="ECO:0000256" key="7">
    <source>
        <dbReference type="ARBA" id="ARBA00023326"/>
    </source>
</evidence>
<keyword evidence="7 10" id="KW-0624">Polysaccharide degradation</keyword>
<comment type="caution">
    <text evidence="12">The sequence shown here is derived from an EMBL/GenBank/DDBJ whole genome shotgun (WGS) entry which is preliminary data.</text>
</comment>
<gene>
    <name evidence="12" type="ORF">GCM10010170_053400</name>
</gene>
<dbReference type="Proteomes" id="UP001501444">
    <property type="component" value="Unassembled WGS sequence"/>
</dbReference>
<proteinExistence type="inferred from homology"/>
<dbReference type="PROSITE" id="PS00656">
    <property type="entry name" value="GLYCOSYL_HYDROL_F6_2"/>
    <property type="match status" value="1"/>
</dbReference>
<dbReference type="PROSITE" id="PS00655">
    <property type="entry name" value="GLYCOSYL_HYDROL_F6_1"/>
    <property type="match status" value="1"/>
</dbReference>
<dbReference type="SUPFAM" id="SSF51989">
    <property type="entry name" value="Glycosyl hydrolases family 6, cellulases"/>
    <property type="match status" value="1"/>
</dbReference>
<evidence type="ECO:0000256" key="2">
    <source>
        <dbReference type="ARBA" id="ARBA00022801"/>
    </source>
</evidence>
<dbReference type="Gene3D" id="3.20.20.40">
    <property type="entry name" value="1, 4-beta cellobiohydrolase"/>
    <property type="match status" value="1"/>
</dbReference>
<evidence type="ECO:0000256" key="5">
    <source>
        <dbReference type="ARBA" id="ARBA00023277"/>
    </source>
</evidence>
<evidence type="ECO:0000256" key="4">
    <source>
        <dbReference type="ARBA" id="ARBA00023157"/>
    </source>
</evidence>
<evidence type="ECO:0000256" key="3">
    <source>
        <dbReference type="ARBA" id="ARBA00023001"/>
    </source>
</evidence>
<feature type="region of interest" description="Disordered" evidence="11">
    <location>
        <begin position="322"/>
        <end position="341"/>
    </location>
</feature>